<dbReference type="InterPro" id="IPR011577">
    <property type="entry name" value="Cyt_b561_bac/Ni-Hgenase"/>
</dbReference>
<feature type="transmembrane region" description="Helical" evidence="6">
    <location>
        <begin position="504"/>
        <end position="524"/>
    </location>
</feature>
<feature type="domain" description="Cytochrome b561 bacterial/Ni-hydrogenase" evidence="7">
    <location>
        <begin position="298"/>
        <end position="489"/>
    </location>
</feature>
<dbReference type="PRINTS" id="PR00833">
    <property type="entry name" value="POAALLERGEN"/>
</dbReference>
<dbReference type="Proteomes" id="UP000031524">
    <property type="component" value="Chromosome"/>
</dbReference>
<evidence type="ECO:0000313" key="9">
    <source>
        <dbReference type="Proteomes" id="UP000031524"/>
    </source>
</evidence>
<feature type="transmembrane region" description="Helical" evidence="6">
    <location>
        <begin position="297"/>
        <end position="316"/>
    </location>
</feature>
<evidence type="ECO:0000256" key="2">
    <source>
        <dbReference type="ARBA" id="ARBA00022475"/>
    </source>
</evidence>
<feature type="transmembrane region" description="Helical" evidence="6">
    <location>
        <begin position="456"/>
        <end position="478"/>
    </location>
</feature>
<dbReference type="InterPro" id="IPR016174">
    <property type="entry name" value="Di-haem_cyt_TM"/>
</dbReference>
<keyword evidence="9" id="KW-1185">Reference proteome</keyword>
<keyword evidence="3 6" id="KW-0812">Transmembrane</keyword>
<proteinExistence type="predicted"/>
<dbReference type="SUPFAM" id="SSF81342">
    <property type="entry name" value="Transmembrane di-heme cytochromes"/>
    <property type="match status" value="1"/>
</dbReference>
<organism evidence="8 9">
    <name type="scientific">Corynebacterium humireducens NBRC 106098 = DSM 45392</name>
    <dbReference type="NCBI Taxonomy" id="1223515"/>
    <lineage>
        <taxon>Bacteria</taxon>
        <taxon>Bacillati</taxon>
        <taxon>Actinomycetota</taxon>
        <taxon>Actinomycetes</taxon>
        <taxon>Mycobacteriales</taxon>
        <taxon>Corynebacteriaceae</taxon>
        <taxon>Corynebacterium</taxon>
    </lineage>
</organism>
<dbReference type="GO" id="GO:0022904">
    <property type="term" value="P:respiratory electron transport chain"/>
    <property type="evidence" value="ECO:0007669"/>
    <property type="project" value="InterPro"/>
</dbReference>
<keyword evidence="4 6" id="KW-1133">Transmembrane helix</keyword>
<gene>
    <name evidence="8" type="ORF">B842_03775</name>
</gene>
<evidence type="ECO:0000256" key="5">
    <source>
        <dbReference type="ARBA" id="ARBA00023136"/>
    </source>
</evidence>
<dbReference type="KEGG" id="chm:B842_03775"/>
<dbReference type="HOGENOM" id="CLU_025864_1_0_11"/>
<dbReference type="AlphaFoldDB" id="A0A0B5D8P9"/>
<dbReference type="GO" id="GO:0009055">
    <property type="term" value="F:electron transfer activity"/>
    <property type="evidence" value="ECO:0007669"/>
    <property type="project" value="InterPro"/>
</dbReference>
<evidence type="ECO:0000313" key="8">
    <source>
        <dbReference type="EMBL" id="AJE32608.1"/>
    </source>
</evidence>
<feature type="transmembrane region" description="Helical" evidence="6">
    <location>
        <begin position="249"/>
        <end position="271"/>
    </location>
</feature>
<keyword evidence="2" id="KW-1003">Cell membrane</keyword>
<feature type="transmembrane region" description="Helical" evidence="6">
    <location>
        <begin position="354"/>
        <end position="374"/>
    </location>
</feature>
<reference evidence="8 9" key="1">
    <citation type="submission" date="2013-04" db="EMBL/GenBank/DDBJ databases">
        <title>Complete genome sequence of Corynebacterium humireducens DSM 45392(T), isolated from a wastewater-fed microbial fuel cell.</title>
        <authorList>
            <person name="Ruckert C."/>
            <person name="Albersmeier A."/>
            <person name="Kalinowski J."/>
        </authorList>
    </citation>
    <scope>NUCLEOTIDE SEQUENCE [LARGE SCALE GENOMIC DNA]</scope>
    <source>
        <strain evidence="9">MFC-5</strain>
    </source>
</reference>
<evidence type="ECO:0000259" key="7">
    <source>
        <dbReference type="Pfam" id="PF01292"/>
    </source>
</evidence>
<accession>A0A0B5D8P9</accession>
<dbReference type="GO" id="GO:0005886">
    <property type="term" value="C:plasma membrane"/>
    <property type="evidence" value="ECO:0007669"/>
    <property type="project" value="UniProtKB-SubCell"/>
</dbReference>
<dbReference type="STRING" id="1223515.B842_03775"/>
<dbReference type="Pfam" id="PF01292">
    <property type="entry name" value="Ni_hydr_CYTB"/>
    <property type="match status" value="1"/>
</dbReference>
<evidence type="ECO:0000256" key="4">
    <source>
        <dbReference type="ARBA" id="ARBA00022989"/>
    </source>
</evidence>
<dbReference type="EMBL" id="CP005286">
    <property type="protein sequence ID" value="AJE32608.1"/>
    <property type="molecule type" value="Genomic_DNA"/>
</dbReference>
<evidence type="ECO:0000256" key="6">
    <source>
        <dbReference type="SAM" id="Phobius"/>
    </source>
</evidence>
<evidence type="ECO:0000256" key="1">
    <source>
        <dbReference type="ARBA" id="ARBA00004651"/>
    </source>
</evidence>
<protein>
    <recommendedName>
        <fullName evidence="7">Cytochrome b561 bacterial/Ni-hydrogenase domain-containing protein</fullName>
    </recommendedName>
</protein>
<comment type="subcellular location">
    <subcellularLocation>
        <location evidence="1">Cell membrane</location>
        <topology evidence="1">Multi-pass membrane protein</topology>
    </subcellularLocation>
</comment>
<name>A0A0B5D8P9_9CORY</name>
<sequence length="542" mass="56565">MIAVSTTVTTRIRQGLPRIPNGAPWPPVTETETTHVPPAAPVVAAAAAAPEPAAAPAAPAAPEAPVAAAAPEVAAPAPAQVAVSQELRRGLPRVPGGEPWPPATVSAPAAPVTPVAAVAEEAPAAVAAPAAAAPAAPATPAAAAAPAVETVTEEVTLRRGLPRVAGGAPWPEVATAAVTTTRAVEKQPEPVVEPVAAAAAPAAAPAAPGAAAPVAPVAPQKTAGVEKPKSHAAPKPEAKRYGRFTLVQWLLGAGALVPLGVIVMFIARWFLGSDTGSAFVERYPGAAPMPESAPVGVPAWLAWSHFLNVFLMVLIIRSGLQIRGERRPPAYFTARSGRGGKISLTIWFHQALDLLWVINGAVFFVLLFATGQWMRIVPTSWEVFPNALSAGIQYLSFDWPTENGWVHYNGLQELAYFVTVFIAAPLAIITGLRMSSIWPKNNQKLNALYPAEIARAVHFPVMLYFVVFIFMHVLLVFLTGALRNLNHMFAARGSVDPDVYAGDWTGLIVLLVAIAVTAGAWFAARPLLISPVAGLFGEVTTR</sequence>
<dbReference type="Gene3D" id="1.20.950.20">
    <property type="entry name" value="Transmembrane di-heme cytochromes, Chain C"/>
    <property type="match status" value="1"/>
</dbReference>
<evidence type="ECO:0000256" key="3">
    <source>
        <dbReference type="ARBA" id="ARBA00022692"/>
    </source>
</evidence>
<keyword evidence="5 6" id="KW-0472">Membrane</keyword>
<feature type="transmembrane region" description="Helical" evidence="6">
    <location>
        <begin position="414"/>
        <end position="435"/>
    </location>
</feature>